<dbReference type="PANTHER" id="PTHR22576:SF37">
    <property type="entry name" value="MUCOSA-ASSOCIATED LYMPHOID TISSUE LYMPHOMA TRANSLOCATION PROTEIN 1"/>
    <property type="match status" value="1"/>
</dbReference>
<dbReference type="Proteomes" id="UP000663828">
    <property type="component" value="Unassembled WGS sequence"/>
</dbReference>
<name>A0A814Z6F3_ADIRI</name>
<dbReference type="GO" id="GO:0004197">
    <property type="term" value="F:cysteine-type endopeptidase activity"/>
    <property type="evidence" value="ECO:0007669"/>
    <property type="project" value="InterPro"/>
</dbReference>
<dbReference type="Gene3D" id="2.40.10.500">
    <property type="match status" value="1"/>
</dbReference>
<protein>
    <recommendedName>
        <fullName evidence="3">Peptidase C14 caspase domain-containing protein</fullName>
    </recommendedName>
</protein>
<evidence type="ECO:0000313" key="4">
    <source>
        <dbReference type="EMBL" id="CAF1239477.1"/>
    </source>
</evidence>
<dbReference type="InterPro" id="IPR052039">
    <property type="entry name" value="Caspase-related_regulators"/>
</dbReference>
<dbReference type="EMBL" id="CAJNOR010002045">
    <property type="protein sequence ID" value="CAF1239477.1"/>
    <property type="molecule type" value="Genomic_DNA"/>
</dbReference>
<evidence type="ECO:0000256" key="2">
    <source>
        <dbReference type="PROSITE-ProRule" id="PRU00504"/>
    </source>
</evidence>
<dbReference type="Pfam" id="PF01436">
    <property type="entry name" value="NHL"/>
    <property type="match status" value="2"/>
</dbReference>
<comment type="caution">
    <text evidence="4">The sequence shown here is derived from an EMBL/GenBank/DDBJ whole genome shotgun (WGS) entry which is preliminary data.</text>
</comment>
<evidence type="ECO:0000259" key="3">
    <source>
        <dbReference type="Pfam" id="PF00656"/>
    </source>
</evidence>
<dbReference type="PROSITE" id="PS51125">
    <property type="entry name" value="NHL"/>
    <property type="match status" value="1"/>
</dbReference>
<dbReference type="InterPro" id="IPR011042">
    <property type="entry name" value="6-blade_b-propeller_TolB-like"/>
</dbReference>
<dbReference type="InterPro" id="IPR029030">
    <property type="entry name" value="Caspase-like_dom_sf"/>
</dbReference>
<reference evidence="4" key="1">
    <citation type="submission" date="2021-02" db="EMBL/GenBank/DDBJ databases">
        <authorList>
            <person name="Nowell W R."/>
        </authorList>
    </citation>
    <scope>NUCLEOTIDE SEQUENCE</scope>
</reference>
<dbReference type="SUPFAM" id="SSF101898">
    <property type="entry name" value="NHL repeat"/>
    <property type="match status" value="1"/>
</dbReference>
<feature type="repeat" description="NHL" evidence="2">
    <location>
        <begin position="326"/>
        <end position="354"/>
    </location>
</feature>
<organism evidence="4 5">
    <name type="scientific">Adineta ricciae</name>
    <name type="common">Rotifer</name>
    <dbReference type="NCBI Taxonomy" id="249248"/>
    <lineage>
        <taxon>Eukaryota</taxon>
        <taxon>Metazoa</taxon>
        <taxon>Spiralia</taxon>
        <taxon>Gnathifera</taxon>
        <taxon>Rotifera</taxon>
        <taxon>Eurotatoria</taxon>
        <taxon>Bdelloidea</taxon>
        <taxon>Adinetida</taxon>
        <taxon>Adinetidae</taxon>
        <taxon>Adineta</taxon>
    </lineage>
</organism>
<keyword evidence="1" id="KW-0677">Repeat</keyword>
<evidence type="ECO:0000256" key="1">
    <source>
        <dbReference type="ARBA" id="ARBA00022737"/>
    </source>
</evidence>
<dbReference type="PANTHER" id="PTHR22576">
    <property type="entry name" value="MUCOSA ASSOCIATED LYMPHOID TISSUE LYMPHOMA TRANSLOCATION PROTEIN 1/PARACASPASE"/>
    <property type="match status" value="1"/>
</dbReference>
<proteinExistence type="predicted"/>
<evidence type="ECO:0000313" key="5">
    <source>
        <dbReference type="Proteomes" id="UP000663828"/>
    </source>
</evidence>
<dbReference type="InterPro" id="IPR001258">
    <property type="entry name" value="NHL_repeat"/>
</dbReference>
<dbReference type="Gene3D" id="2.120.10.30">
    <property type="entry name" value="TolB, C-terminal domain"/>
    <property type="match status" value="1"/>
</dbReference>
<gene>
    <name evidence="4" type="ORF">XAT740_LOCUS25660</name>
</gene>
<feature type="domain" description="Peptidase C14 caspase" evidence="3">
    <location>
        <begin position="3"/>
        <end position="61"/>
    </location>
</feature>
<dbReference type="GO" id="GO:0006508">
    <property type="term" value="P:proteolysis"/>
    <property type="evidence" value="ECO:0007669"/>
    <property type="project" value="InterPro"/>
</dbReference>
<dbReference type="AlphaFoldDB" id="A0A814Z6F3"/>
<dbReference type="Gene3D" id="3.40.50.1460">
    <property type="match status" value="2"/>
</dbReference>
<sequence length="359" mass="40170">MTKLAIVIGVSNYEQSISLINAVTDAQAMFLTLKTMGFPIHDDGLQLNPTYREMRRCLIDFECLIEERWNTSRGLKSVPAKLGSLTVFACAPGTTADDGTQNGLFTKHLLRHSSTPNEDIRMIMTVVINGVIEESNDKQIPHVTSMLRHKYTCLYNGKQEWNRFVQTVAEWMGHGDRLNQLHYLYGVGSDRNGSIFIMVRGNHRAVRWTSKARQGQIVEFENQTDQLSPTISEVGCWQTGENSGALVAGGNNCGDQRNQLDHPTGIFVDEDQSVNVSDEMDDLAVNCYGQIYITDCSNHRVVRWCEGGREGEVVAGGNDQDSRTDQLSCPRGISFDSEGYFCVSDCDNHRVQKFVLISK</sequence>
<dbReference type="Pfam" id="PF00656">
    <property type="entry name" value="Peptidase_C14"/>
    <property type="match status" value="2"/>
</dbReference>
<accession>A0A814Z6F3</accession>
<feature type="domain" description="Peptidase C14 caspase" evidence="3">
    <location>
        <begin position="76"/>
        <end position="151"/>
    </location>
</feature>
<dbReference type="InterPro" id="IPR011600">
    <property type="entry name" value="Pept_C14_caspase"/>
</dbReference>
<keyword evidence="5" id="KW-1185">Reference proteome</keyword>
<dbReference type="SUPFAM" id="SSF52129">
    <property type="entry name" value="Caspase-like"/>
    <property type="match status" value="1"/>
</dbReference>